<dbReference type="InterPro" id="IPR016162">
    <property type="entry name" value="Ald_DH_N"/>
</dbReference>
<keyword evidence="3" id="KW-0520">NAD</keyword>
<dbReference type="GO" id="GO:0005739">
    <property type="term" value="C:mitochondrion"/>
    <property type="evidence" value="ECO:0007669"/>
    <property type="project" value="TreeGrafter"/>
</dbReference>
<dbReference type="InterPro" id="IPR010061">
    <property type="entry name" value="MeMal-semiAld_DH"/>
</dbReference>
<keyword evidence="7" id="KW-1185">Reference proteome</keyword>
<dbReference type="GO" id="GO:0006574">
    <property type="term" value="P:L-valine catabolic process"/>
    <property type="evidence" value="ECO:0007669"/>
    <property type="project" value="TreeGrafter"/>
</dbReference>
<dbReference type="GO" id="GO:0010106">
    <property type="term" value="P:cellular response to iron ion starvation"/>
    <property type="evidence" value="ECO:0007669"/>
    <property type="project" value="InterPro"/>
</dbReference>
<dbReference type="InterPro" id="IPR014842">
    <property type="entry name" value="AFT"/>
</dbReference>
<evidence type="ECO:0000256" key="2">
    <source>
        <dbReference type="ARBA" id="ARBA00023002"/>
    </source>
</evidence>
<dbReference type="GO" id="GO:0000981">
    <property type="term" value="F:DNA-binding transcription factor activity, RNA polymerase II-specific"/>
    <property type="evidence" value="ECO:0007669"/>
    <property type="project" value="InterPro"/>
</dbReference>
<dbReference type="InterPro" id="IPR016161">
    <property type="entry name" value="Ald_DH/histidinol_DH"/>
</dbReference>
<dbReference type="InterPro" id="IPR016163">
    <property type="entry name" value="Ald_DH_C"/>
</dbReference>
<dbReference type="GO" id="GO:0045944">
    <property type="term" value="P:positive regulation of transcription by RNA polymerase II"/>
    <property type="evidence" value="ECO:0007669"/>
    <property type="project" value="InterPro"/>
</dbReference>
<organism evidence="6 7">
    <name type="scientific">Dillenia turbinata</name>
    <dbReference type="NCBI Taxonomy" id="194707"/>
    <lineage>
        <taxon>Eukaryota</taxon>
        <taxon>Viridiplantae</taxon>
        <taxon>Streptophyta</taxon>
        <taxon>Embryophyta</taxon>
        <taxon>Tracheophyta</taxon>
        <taxon>Spermatophyta</taxon>
        <taxon>Magnoliopsida</taxon>
        <taxon>eudicotyledons</taxon>
        <taxon>Gunneridae</taxon>
        <taxon>Pentapetalae</taxon>
        <taxon>Dilleniales</taxon>
        <taxon>Dilleniaceae</taxon>
        <taxon>Dillenia</taxon>
    </lineage>
</organism>
<accession>A0AAN8UVK4</accession>
<feature type="domain" description="Aldehyde dehydrogenase" evidence="5">
    <location>
        <begin position="220"/>
        <end position="682"/>
    </location>
</feature>
<dbReference type="PANTHER" id="PTHR43866:SF1">
    <property type="entry name" value="METHYLMALONATE-SEMIALDEHYDE DEHYDROGENASE (COA ACYLATING)"/>
    <property type="match status" value="1"/>
</dbReference>
<dbReference type="FunFam" id="3.40.605.10:FF:000003">
    <property type="entry name" value="Methylmalonate-semialdehyde dehydrogenase [acylating]"/>
    <property type="match status" value="1"/>
</dbReference>
<keyword evidence="2" id="KW-0560">Oxidoreductase</keyword>
<feature type="compositionally biased region" description="Polar residues" evidence="4">
    <location>
        <begin position="824"/>
        <end position="842"/>
    </location>
</feature>
<evidence type="ECO:0000313" key="7">
    <source>
        <dbReference type="Proteomes" id="UP001370490"/>
    </source>
</evidence>
<evidence type="ECO:0000259" key="5">
    <source>
        <dbReference type="Pfam" id="PF00171"/>
    </source>
</evidence>
<dbReference type="CDD" id="cd07085">
    <property type="entry name" value="ALDH_F6_MMSDH"/>
    <property type="match status" value="1"/>
</dbReference>
<dbReference type="Gene3D" id="3.40.309.10">
    <property type="entry name" value="Aldehyde Dehydrogenase, Chain A, domain 2"/>
    <property type="match status" value="1"/>
</dbReference>
<evidence type="ECO:0000313" key="6">
    <source>
        <dbReference type="EMBL" id="KAK6923858.1"/>
    </source>
</evidence>
<dbReference type="FunFam" id="3.40.309.10:FF:000002">
    <property type="entry name" value="Methylmalonate-semialdehyde dehydrogenase (Acylating)"/>
    <property type="match status" value="1"/>
</dbReference>
<dbReference type="InterPro" id="IPR015590">
    <property type="entry name" value="Aldehyde_DH_dom"/>
</dbReference>
<comment type="caution">
    <text evidence="6">The sequence shown here is derived from an EMBL/GenBank/DDBJ whole genome shotgun (WGS) entry which is preliminary data.</text>
</comment>
<dbReference type="EC" id="1.2.1.27" evidence="1"/>
<dbReference type="SUPFAM" id="SSF53720">
    <property type="entry name" value="ALDH-like"/>
    <property type="match status" value="1"/>
</dbReference>
<reference evidence="6 7" key="1">
    <citation type="submission" date="2023-12" db="EMBL/GenBank/DDBJ databases">
        <title>A high-quality genome assembly for Dillenia turbinata (Dilleniales).</title>
        <authorList>
            <person name="Chanderbali A."/>
        </authorList>
    </citation>
    <scope>NUCLEOTIDE SEQUENCE [LARGE SCALE GENOMIC DNA]</scope>
    <source>
        <strain evidence="6">LSX21</strain>
        <tissue evidence="6">Leaf</tissue>
    </source>
</reference>
<dbReference type="GO" id="GO:0006210">
    <property type="term" value="P:thymine catabolic process"/>
    <property type="evidence" value="ECO:0007669"/>
    <property type="project" value="TreeGrafter"/>
</dbReference>
<evidence type="ECO:0000256" key="1">
    <source>
        <dbReference type="ARBA" id="ARBA00013048"/>
    </source>
</evidence>
<dbReference type="Pfam" id="PF08731">
    <property type="entry name" value="AFT"/>
    <property type="match status" value="1"/>
</dbReference>
<dbReference type="EMBL" id="JBAMMX010000017">
    <property type="protein sequence ID" value="KAK6923858.1"/>
    <property type="molecule type" value="Genomic_DNA"/>
</dbReference>
<dbReference type="GO" id="GO:0004491">
    <property type="term" value="F:methylmalonate-semialdehyde dehydrogenase (acylating, NAD) activity"/>
    <property type="evidence" value="ECO:0007669"/>
    <property type="project" value="UniProtKB-EC"/>
</dbReference>
<dbReference type="PANTHER" id="PTHR43866">
    <property type="entry name" value="MALONATE-SEMIALDEHYDE DEHYDROGENASE"/>
    <property type="match status" value="1"/>
</dbReference>
<feature type="region of interest" description="Disordered" evidence="4">
    <location>
        <begin position="792"/>
        <end position="878"/>
    </location>
</feature>
<sequence length="1082" mass="118603">MEIQSQAHLNGQKMMLPPPPGTFNDREDLIKHVREFAAKQGYVVTIKKSRKDRRVILGCDRGGVYRNRRKIEECKRKRKASSRLINCPFEAIGKKEADKWELTIKNGEHNHEPLSDISEHPYSRRFSEEEVRQIKVMTEAGVKPRQVLKALKESNPELQSTPRHLYNLKAKIRQGNLSEQSFQSWRHNRVIPVDTSLRNPSEASSVHSNYPVPNFIGGKFVESQGCVILDVVNPATQEIVSQIPLTTYEEFKDAVAAAKQAFLAWRSTSISTRQRIMFKLQELIRRDIDKLAMNIAIEQGKTLKCAQADVLRGLEMVEHACGMANLQMGDFVPNSCIGIDTFCIREPLGVCAGICPLNFPAMIPLWMFPIAVICGNTYVLKPSEKNPGSSMILAAIAKEAGLPDGVLNIVHGTHDTINHICDDDDIKAISFVGSSVAGMHIYARAASRGKRVQSNMGAKNHAIIMPDASMDPTMDAVVAAGFGAAGQRGLTLSTIIFVGSARPWEEELMERTKALEVNAGTEPSADLGPVISKEAKDHICRLVHSAVESGARLLLDGRNIVVPGYENGNFVGPTILCDVTTAMECYKEEFFGPVLLCMQANNLEEAVAIVNRNKHRNGASIFTNSGVTARKFQTEVETRLVGINVPVPVPYSNFNGLQSSFAGDTNFCGKAGVEFYTQIKTVCQQWKDLPTGDILQAQPPQSERDSTSGDLSLSLPPPSDNDVITQGPTSMHATTGSTSSDCEPLLPMPLIYERDLQDPGILVSMSTAETELSSLGGSLSVPSTSDRELANQGISGAMVPDVTRDSTGQARSLSMPETSKRIYVSQTAEGSESSPSGSQIHNCDTFPSIPERIYASKSQSKDNMAHALQRTDGPKPPVTERLYMSTTSHRNDTVTTISQRADSALPPTSEGVYIPLSHGNDTIGIKPQRLQCNMHPASDRLFMPASQRTKDIGPASQRSKTAMRSSSQRLYVPPLPQRIDGMGSLSQRANNSMLPSSERMYLHTSHRNEKVAPGPQSSDTLSLPSERICIPSEIQMSNGMAAASERLYMPTSERMYSENPIISMDDFSGEEMSLTLPTSERI</sequence>
<dbReference type="Pfam" id="PF00171">
    <property type="entry name" value="Aldedh"/>
    <property type="match status" value="1"/>
</dbReference>
<dbReference type="NCBIfam" id="TIGR01722">
    <property type="entry name" value="MMSDH"/>
    <property type="match status" value="1"/>
</dbReference>
<dbReference type="AlphaFoldDB" id="A0AAN8UVK4"/>
<dbReference type="Gene3D" id="3.40.605.10">
    <property type="entry name" value="Aldehyde Dehydrogenase, Chain A, domain 1"/>
    <property type="match status" value="1"/>
</dbReference>
<protein>
    <recommendedName>
        <fullName evidence="1">methylmalonate-semialdehyde dehydrogenase (CoA acylating)</fullName>
        <ecNumber evidence="1">1.2.1.27</ecNumber>
    </recommendedName>
</protein>
<feature type="compositionally biased region" description="Polar residues" evidence="4">
    <location>
        <begin position="805"/>
        <end position="817"/>
    </location>
</feature>
<proteinExistence type="predicted"/>
<dbReference type="Proteomes" id="UP001370490">
    <property type="component" value="Unassembled WGS sequence"/>
</dbReference>
<evidence type="ECO:0000256" key="4">
    <source>
        <dbReference type="SAM" id="MobiDB-lite"/>
    </source>
</evidence>
<feature type="compositionally biased region" description="Polar residues" evidence="4">
    <location>
        <begin position="722"/>
        <end position="741"/>
    </location>
</feature>
<feature type="region of interest" description="Disordered" evidence="4">
    <location>
        <begin position="693"/>
        <end position="742"/>
    </location>
</feature>
<evidence type="ECO:0000256" key="3">
    <source>
        <dbReference type="ARBA" id="ARBA00023027"/>
    </source>
</evidence>
<name>A0AAN8UVK4_9MAGN</name>
<gene>
    <name evidence="6" type="ORF">RJ641_010058</name>
</gene>